<feature type="region of interest" description="Disordered" evidence="1">
    <location>
        <begin position="100"/>
        <end position="138"/>
    </location>
</feature>
<dbReference type="Proteomes" id="UP000781932">
    <property type="component" value="Unassembled WGS sequence"/>
</dbReference>
<feature type="compositionally biased region" description="Polar residues" evidence="1">
    <location>
        <begin position="108"/>
        <end position="125"/>
    </location>
</feature>
<comment type="caution">
    <text evidence="2">The sequence shown here is derived from an EMBL/GenBank/DDBJ whole genome shotgun (WGS) entry which is preliminary data.</text>
</comment>
<gene>
    <name evidence="2" type="ORF">CkaCkLH20_12243</name>
</gene>
<name>A0A9P6HU44_9PEZI</name>
<reference evidence="2" key="1">
    <citation type="submission" date="2020-03" db="EMBL/GenBank/DDBJ databases">
        <authorList>
            <person name="He L."/>
        </authorList>
    </citation>
    <scope>NUCLEOTIDE SEQUENCE</scope>
    <source>
        <strain evidence="2">CkLH20</strain>
    </source>
</reference>
<evidence type="ECO:0000313" key="2">
    <source>
        <dbReference type="EMBL" id="KAF9870279.1"/>
    </source>
</evidence>
<accession>A0A9P6HU44</accession>
<evidence type="ECO:0000313" key="3">
    <source>
        <dbReference type="Proteomes" id="UP000781932"/>
    </source>
</evidence>
<evidence type="ECO:0000256" key="1">
    <source>
        <dbReference type="SAM" id="MobiDB-lite"/>
    </source>
</evidence>
<dbReference type="AlphaFoldDB" id="A0A9P6HU44"/>
<dbReference type="EMBL" id="JAATWM020000056">
    <property type="protein sequence ID" value="KAF9870279.1"/>
    <property type="molecule type" value="Genomic_DNA"/>
</dbReference>
<proteinExistence type="predicted"/>
<dbReference type="GeneID" id="62168030"/>
<reference evidence="2" key="2">
    <citation type="submission" date="2020-11" db="EMBL/GenBank/DDBJ databases">
        <title>Whole genome sequencing of Colletotrichum sp.</title>
        <authorList>
            <person name="Li H."/>
        </authorList>
    </citation>
    <scope>NUCLEOTIDE SEQUENCE</scope>
    <source>
        <strain evidence="2">CkLH20</strain>
    </source>
</reference>
<protein>
    <submittedName>
        <fullName evidence="2">Uncharacterized protein</fullName>
    </submittedName>
</protein>
<dbReference type="RefSeq" id="XP_038739740.1">
    <property type="nucleotide sequence ID" value="XM_038894956.1"/>
</dbReference>
<organism evidence="2 3">
    <name type="scientific">Colletotrichum karsti</name>
    <dbReference type="NCBI Taxonomy" id="1095194"/>
    <lineage>
        <taxon>Eukaryota</taxon>
        <taxon>Fungi</taxon>
        <taxon>Dikarya</taxon>
        <taxon>Ascomycota</taxon>
        <taxon>Pezizomycotina</taxon>
        <taxon>Sordariomycetes</taxon>
        <taxon>Hypocreomycetidae</taxon>
        <taxon>Glomerellales</taxon>
        <taxon>Glomerellaceae</taxon>
        <taxon>Colletotrichum</taxon>
        <taxon>Colletotrichum boninense species complex</taxon>
    </lineage>
</organism>
<feature type="region of interest" description="Disordered" evidence="1">
    <location>
        <begin position="1"/>
        <end position="23"/>
    </location>
</feature>
<keyword evidence="3" id="KW-1185">Reference proteome</keyword>
<sequence>MTTRRKPGSGSTSSRHSKSRRYLPTLGAAHAATSKDKMVVPYLLTEARVNFQPHTTIEYTTDDPALSGWIPEGQVHHRALGRYWGTKLVMEGIDKESWVASQRRAQKLGQQNPKTGENTSDQTGAQHGEGKREKTIKVSRKGGLCWIAEDDREWL</sequence>